<reference evidence="9" key="1">
    <citation type="submission" date="2017-02" db="EMBL/GenBank/DDBJ databases">
        <authorList>
            <person name="Varghese N."/>
            <person name="Submissions S."/>
        </authorList>
    </citation>
    <scope>NUCLEOTIDE SEQUENCE [LARGE SCALE GENOMIC DNA]</scope>
    <source>
        <strain evidence="9">ATCC BAA-34</strain>
    </source>
</reference>
<keyword evidence="5" id="KW-0418">Kinase</keyword>
<dbReference type="CDD" id="cd00130">
    <property type="entry name" value="PAS"/>
    <property type="match status" value="2"/>
</dbReference>
<dbReference type="InterPro" id="IPR013656">
    <property type="entry name" value="PAS_4"/>
</dbReference>
<dbReference type="InterPro" id="IPR052162">
    <property type="entry name" value="Sensor_kinase/Photoreceptor"/>
</dbReference>
<accession>A0A1T4PJG5</accession>
<dbReference type="RefSeq" id="WP_078790279.1">
    <property type="nucleotide sequence ID" value="NZ_FUWR01000010.1"/>
</dbReference>
<evidence type="ECO:0000259" key="7">
    <source>
        <dbReference type="PROSITE" id="PS50113"/>
    </source>
</evidence>
<dbReference type="EMBL" id="FUWR01000010">
    <property type="protein sequence ID" value="SJZ91704.1"/>
    <property type="molecule type" value="Genomic_DNA"/>
</dbReference>
<dbReference type="InterPro" id="IPR000014">
    <property type="entry name" value="PAS"/>
</dbReference>
<gene>
    <name evidence="8" type="ORF">SAMN02745119_01993</name>
</gene>
<dbReference type="EC" id="2.7.13.3" evidence="2"/>
<evidence type="ECO:0000256" key="4">
    <source>
        <dbReference type="ARBA" id="ARBA00022679"/>
    </source>
</evidence>
<evidence type="ECO:0000313" key="8">
    <source>
        <dbReference type="EMBL" id="SJZ91704.1"/>
    </source>
</evidence>
<proteinExistence type="predicted"/>
<keyword evidence="9" id="KW-1185">Reference proteome</keyword>
<dbReference type="PANTHER" id="PTHR43304">
    <property type="entry name" value="PHYTOCHROME-LIKE PROTEIN CPH1"/>
    <property type="match status" value="1"/>
</dbReference>
<feature type="domain" description="PAS" evidence="6">
    <location>
        <begin position="7"/>
        <end position="78"/>
    </location>
</feature>
<keyword evidence="3" id="KW-0597">Phosphoprotein</keyword>
<evidence type="ECO:0000256" key="5">
    <source>
        <dbReference type="ARBA" id="ARBA00022777"/>
    </source>
</evidence>
<organism evidence="8 9">
    <name type="scientific">Trichlorobacter thiogenes</name>
    <dbReference type="NCBI Taxonomy" id="115783"/>
    <lineage>
        <taxon>Bacteria</taxon>
        <taxon>Pseudomonadati</taxon>
        <taxon>Thermodesulfobacteriota</taxon>
        <taxon>Desulfuromonadia</taxon>
        <taxon>Geobacterales</taxon>
        <taxon>Geobacteraceae</taxon>
        <taxon>Trichlorobacter</taxon>
    </lineage>
</organism>
<dbReference type="PROSITE" id="PS50112">
    <property type="entry name" value="PAS"/>
    <property type="match status" value="2"/>
</dbReference>
<dbReference type="PANTHER" id="PTHR43304:SF1">
    <property type="entry name" value="PAC DOMAIN-CONTAINING PROTEIN"/>
    <property type="match status" value="1"/>
</dbReference>
<comment type="catalytic activity">
    <reaction evidence="1">
        <text>ATP + protein L-histidine = ADP + protein N-phospho-L-histidine.</text>
        <dbReference type="EC" id="2.7.13.3"/>
    </reaction>
</comment>
<evidence type="ECO:0000259" key="6">
    <source>
        <dbReference type="PROSITE" id="PS50112"/>
    </source>
</evidence>
<dbReference type="Gene3D" id="3.30.450.20">
    <property type="entry name" value="PAS domain"/>
    <property type="match status" value="3"/>
</dbReference>
<protein>
    <recommendedName>
        <fullName evidence="2">histidine kinase</fullName>
        <ecNumber evidence="2">2.7.13.3</ecNumber>
    </recommendedName>
</protein>
<dbReference type="Pfam" id="PF08448">
    <property type="entry name" value="PAS_4"/>
    <property type="match status" value="1"/>
</dbReference>
<name>A0A1T4PJG5_9BACT</name>
<keyword evidence="4" id="KW-0808">Transferase</keyword>
<dbReference type="OrthoDB" id="5524356at2"/>
<dbReference type="SMART" id="SM00091">
    <property type="entry name" value="PAS"/>
    <property type="match status" value="3"/>
</dbReference>
<dbReference type="NCBIfam" id="TIGR00229">
    <property type="entry name" value="sensory_box"/>
    <property type="match status" value="2"/>
</dbReference>
<dbReference type="STRING" id="115783.SAMN02745119_01993"/>
<evidence type="ECO:0000313" key="9">
    <source>
        <dbReference type="Proteomes" id="UP000190102"/>
    </source>
</evidence>
<dbReference type="InterPro" id="IPR000700">
    <property type="entry name" value="PAS-assoc_C"/>
</dbReference>
<dbReference type="PROSITE" id="PS50113">
    <property type="entry name" value="PAC"/>
    <property type="match status" value="1"/>
</dbReference>
<dbReference type="GO" id="GO:0004673">
    <property type="term" value="F:protein histidine kinase activity"/>
    <property type="evidence" value="ECO:0007669"/>
    <property type="project" value="UniProtKB-EC"/>
</dbReference>
<feature type="domain" description="PAS" evidence="6">
    <location>
        <begin position="132"/>
        <end position="202"/>
    </location>
</feature>
<sequence length="346" mass="39275">MENKKLQDHFQKTVFSDFPFAAWMKDKDGRYLAANQKLAEYLGVRSSDVLIGKTIRDFFDPTVADQISEEVKAVVTNSTPIHIEKEFSVNDGKRWFDIYQTPVVIEGELAGMVGYAWDISERKLIEKALTESEDRYRRVVEVSPDAIFVHCEGKFVFMNQAAAALLGGEKPEDFYGLRALDFVHPAMRDLVTQRIKNAWSLGDNPVIEEELLRLDGTTVYVDMVSVFFSYEGKNSVLAIARDITERKKIQKEFNDTLKALADSERFLNTIIDTEPECVMLLDTDLNFLMVSRAGLAMLQADSLEQIKDQPFCSVIPIKHQESFKLLAKQVFQGSPGTLEFEITGQD</sequence>
<dbReference type="Proteomes" id="UP000190102">
    <property type="component" value="Unassembled WGS sequence"/>
</dbReference>
<evidence type="ECO:0000256" key="3">
    <source>
        <dbReference type="ARBA" id="ARBA00022553"/>
    </source>
</evidence>
<feature type="domain" description="PAC" evidence="7">
    <location>
        <begin position="205"/>
        <end position="255"/>
    </location>
</feature>
<dbReference type="Pfam" id="PF13426">
    <property type="entry name" value="PAS_9"/>
    <property type="match status" value="1"/>
</dbReference>
<dbReference type="InterPro" id="IPR035965">
    <property type="entry name" value="PAS-like_dom_sf"/>
</dbReference>
<dbReference type="SUPFAM" id="SSF55785">
    <property type="entry name" value="PYP-like sensor domain (PAS domain)"/>
    <property type="match status" value="3"/>
</dbReference>
<evidence type="ECO:0000256" key="2">
    <source>
        <dbReference type="ARBA" id="ARBA00012438"/>
    </source>
</evidence>
<dbReference type="AlphaFoldDB" id="A0A1T4PJG5"/>
<evidence type="ECO:0000256" key="1">
    <source>
        <dbReference type="ARBA" id="ARBA00000085"/>
    </source>
</evidence>